<feature type="binding site" evidence="2">
    <location>
        <position position="74"/>
    </location>
    <ligand>
        <name>Fe cation</name>
        <dbReference type="ChEBI" id="CHEBI:24875"/>
    </ligand>
</feature>
<evidence type="ECO:0000313" key="7">
    <source>
        <dbReference type="Proteomes" id="UP000531594"/>
    </source>
</evidence>
<keyword evidence="2" id="KW-0408">Iron</keyword>
<dbReference type="PANTHER" id="PTHR13903">
    <property type="entry name" value="PIRIN-RELATED"/>
    <property type="match status" value="1"/>
</dbReference>
<keyword evidence="7" id="KW-1185">Reference proteome</keyword>
<dbReference type="Pfam" id="PF02678">
    <property type="entry name" value="Pirin"/>
    <property type="match status" value="1"/>
</dbReference>
<dbReference type="InterPro" id="IPR003829">
    <property type="entry name" value="Pirin_N_dom"/>
</dbReference>
<feature type="domain" description="Pirin N-terminal" evidence="4">
    <location>
        <begin position="50"/>
        <end position="140"/>
    </location>
</feature>
<sequence length="338" mass="38516">MSHNQILGVQKLDFQWQNEDPFLITMFHKDIYPPGNEDQGPSVSLEGRRLGEDFTLRDGFRMYHGKTVPGFPVHPHRGFETVTIVLEGFVDHFDSNGSVGRYGNGDVQWLTTGKGCQHTEMFPLVHQDKNNPLELFQIWLNLPAKNKFADPDYKMLWAEDIPVIQSAAENGRKTNVKLIAGSWAGKNSLEPCKASWAKDREHHVGIYLIEMEPEAMVSLPAVSSTLKRNLYYFNGDEIQIDDSWIPSSHRIKLVGDQEIHITNGAKNSRILVLEGEPIGESVVQYGPFVMTTEQEVRDAFHEYQQTQFGGWPWDRPDPVNERTSGRFTKYADGTIEKR</sequence>
<gene>
    <name evidence="6" type="ORF">HNR53_000849</name>
</gene>
<dbReference type="InterPro" id="IPR012093">
    <property type="entry name" value="Pirin"/>
</dbReference>
<evidence type="ECO:0000259" key="5">
    <source>
        <dbReference type="Pfam" id="PF05726"/>
    </source>
</evidence>
<dbReference type="InterPro" id="IPR011051">
    <property type="entry name" value="RmlC_Cupin_sf"/>
</dbReference>
<evidence type="ECO:0000256" key="1">
    <source>
        <dbReference type="ARBA" id="ARBA00008416"/>
    </source>
</evidence>
<evidence type="ECO:0000256" key="3">
    <source>
        <dbReference type="RuleBase" id="RU003457"/>
    </source>
</evidence>
<evidence type="ECO:0000313" key="6">
    <source>
        <dbReference type="EMBL" id="MBB6444241.1"/>
    </source>
</evidence>
<feature type="domain" description="Pirin C-terminal" evidence="5">
    <location>
        <begin position="209"/>
        <end position="309"/>
    </location>
</feature>
<evidence type="ECO:0000256" key="2">
    <source>
        <dbReference type="PIRSR" id="PIRSR006232-1"/>
    </source>
</evidence>
<dbReference type="EMBL" id="JACHGK010000002">
    <property type="protein sequence ID" value="MBB6444241.1"/>
    <property type="molecule type" value="Genomic_DNA"/>
</dbReference>
<dbReference type="CDD" id="cd02909">
    <property type="entry name" value="cupin_pirin_N"/>
    <property type="match status" value="1"/>
</dbReference>
<dbReference type="SUPFAM" id="SSF51182">
    <property type="entry name" value="RmlC-like cupins"/>
    <property type="match status" value="1"/>
</dbReference>
<feature type="binding site" evidence="2">
    <location>
        <position position="120"/>
    </location>
    <ligand>
        <name>Fe cation</name>
        <dbReference type="ChEBI" id="CHEBI:24875"/>
    </ligand>
</feature>
<reference evidence="6 7" key="1">
    <citation type="submission" date="2020-08" db="EMBL/GenBank/DDBJ databases">
        <title>Genomic Encyclopedia of Type Strains, Phase IV (KMG-IV): sequencing the most valuable type-strain genomes for metagenomic binning, comparative biology and taxonomic classification.</title>
        <authorList>
            <person name="Goeker M."/>
        </authorList>
    </citation>
    <scope>NUCLEOTIDE SEQUENCE [LARGE SCALE GENOMIC DNA]</scope>
    <source>
        <strain evidence="6 7">DSM 5391</strain>
    </source>
</reference>
<accession>A0A7X0HPB7</accession>
<dbReference type="InterPro" id="IPR008778">
    <property type="entry name" value="Pirin_C_dom"/>
</dbReference>
<dbReference type="Proteomes" id="UP000531594">
    <property type="component" value="Unassembled WGS sequence"/>
</dbReference>
<organism evidence="6 7">
    <name type="scientific">Bacillus benzoevorans</name>
    <dbReference type="NCBI Taxonomy" id="1456"/>
    <lineage>
        <taxon>Bacteria</taxon>
        <taxon>Bacillati</taxon>
        <taxon>Bacillota</taxon>
        <taxon>Bacilli</taxon>
        <taxon>Bacillales</taxon>
        <taxon>Bacillaceae</taxon>
        <taxon>Bacillus</taxon>
    </lineage>
</organism>
<comment type="caution">
    <text evidence="6">The sequence shown here is derived from an EMBL/GenBank/DDBJ whole genome shotgun (WGS) entry which is preliminary data.</text>
</comment>
<evidence type="ECO:0008006" key="8">
    <source>
        <dbReference type="Google" id="ProtNLM"/>
    </source>
</evidence>
<name>A0A7X0HPB7_9BACI</name>
<proteinExistence type="inferred from homology"/>
<feature type="binding site" evidence="2">
    <location>
        <position position="76"/>
    </location>
    <ligand>
        <name>Fe cation</name>
        <dbReference type="ChEBI" id="CHEBI:24875"/>
    </ligand>
</feature>
<dbReference type="Gene3D" id="2.60.120.10">
    <property type="entry name" value="Jelly Rolls"/>
    <property type="match status" value="2"/>
</dbReference>
<comment type="cofactor">
    <cofactor evidence="2">
        <name>Fe cation</name>
        <dbReference type="ChEBI" id="CHEBI:24875"/>
    </cofactor>
    <text evidence="2">Binds 1 Fe cation per subunit.</text>
</comment>
<dbReference type="PIRSF" id="PIRSF006232">
    <property type="entry name" value="Pirin"/>
    <property type="match status" value="1"/>
</dbReference>
<dbReference type="AlphaFoldDB" id="A0A7X0HPB7"/>
<dbReference type="InterPro" id="IPR014710">
    <property type="entry name" value="RmlC-like_jellyroll"/>
</dbReference>
<dbReference type="RefSeq" id="WP_184523127.1">
    <property type="nucleotide sequence ID" value="NZ_JACHGK010000002.1"/>
</dbReference>
<keyword evidence="2" id="KW-0479">Metal-binding</keyword>
<dbReference type="PANTHER" id="PTHR13903:SF8">
    <property type="entry name" value="PIRIN"/>
    <property type="match status" value="1"/>
</dbReference>
<feature type="binding site" evidence="2">
    <location>
        <position position="118"/>
    </location>
    <ligand>
        <name>Fe cation</name>
        <dbReference type="ChEBI" id="CHEBI:24875"/>
    </ligand>
</feature>
<protein>
    <recommendedName>
        <fullName evidence="8">Pirin</fullName>
    </recommendedName>
</protein>
<dbReference type="Pfam" id="PF05726">
    <property type="entry name" value="Pirin_C"/>
    <property type="match status" value="1"/>
</dbReference>
<comment type="similarity">
    <text evidence="1 3">Belongs to the pirin family.</text>
</comment>
<evidence type="ECO:0000259" key="4">
    <source>
        <dbReference type="Pfam" id="PF02678"/>
    </source>
</evidence>
<dbReference type="GO" id="GO:0046872">
    <property type="term" value="F:metal ion binding"/>
    <property type="evidence" value="ECO:0007669"/>
    <property type="project" value="UniProtKB-KW"/>
</dbReference>